<evidence type="ECO:0000313" key="1">
    <source>
        <dbReference type="EMBL" id="CAB4034068.1"/>
    </source>
</evidence>
<dbReference type="OrthoDB" id="10068969at2759"/>
<keyword evidence="2" id="KW-1185">Reference proteome</keyword>
<name>A0A7D9JQW6_PARCT</name>
<accession>A0A7D9JQW6</accession>
<reference evidence="1" key="1">
    <citation type="submission" date="2020-04" db="EMBL/GenBank/DDBJ databases">
        <authorList>
            <person name="Alioto T."/>
            <person name="Alioto T."/>
            <person name="Gomez Garrido J."/>
        </authorList>
    </citation>
    <scope>NUCLEOTIDE SEQUENCE</scope>
    <source>
        <strain evidence="1">A484AB</strain>
    </source>
</reference>
<dbReference type="AlphaFoldDB" id="A0A7D9JQW6"/>
<dbReference type="EMBL" id="CACRXK020019789">
    <property type="protein sequence ID" value="CAB4034068.1"/>
    <property type="molecule type" value="Genomic_DNA"/>
</dbReference>
<proteinExistence type="predicted"/>
<comment type="caution">
    <text evidence="1">The sequence shown here is derived from an EMBL/GenBank/DDBJ whole genome shotgun (WGS) entry which is preliminary data.</text>
</comment>
<dbReference type="Pfam" id="PF18701">
    <property type="entry name" value="DUF5641"/>
    <property type="match status" value="1"/>
</dbReference>
<feature type="non-terminal residue" evidence="1">
    <location>
        <position position="68"/>
    </location>
</feature>
<gene>
    <name evidence="1" type="ORF">PACLA_8A060371</name>
</gene>
<protein>
    <submittedName>
        <fullName evidence="1">Uncharacterized protein</fullName>
    </submittedName>
</protein>
<dbReference type="InterPro" id="IPR040676">
    <property type="entry name" value="DUF5641"/>
</dbReference>
<dbReference type="Proteomes" id="UP001152795">
    <property type="component" value="Unassembled WGS sequence"/>
</dbReference>
<organism evidence="1 2">
    <name type="scientific">Paramuricea clavata</name>
    <name type="common">Red gorgonian</name>
    <name type="synonym">Violescent sea-whip</name>
    <dbReference type="NCBI Taxonomy" id="317549"/>
    <lineage>
        <taxon>Eukaryota</taxon>
        <taxon>Metazoa</taxon>
        <taxon>Cnidaria</taxon>
        <taxon>Anthozoa</taxon>
        <taxon>Octocorallia</taxon>
        <taxon>Malacalcyonacea</taxon>
        <taxon>Plexauridae</taxon>
        <taxon>Paramuricea</taxon>
    </lineage>
</organism>
<feature type="non-terminal residue" evidence="1">
    <location>
        <position position="1"/>
    </location>
</feature>
<evidence type="ECO:0000313" key="2">
    <source>
        <dbReference type="Proteomes" id="UP001152795"/>
    </source>
</evidence>
<sequence length="68" mass="7970">PRRKWQCEQPNLKKIDLVLLRSKEVARNMWSLALATEAHESADRKVRKIELMTAKDGVKHSYTRPVNK</sequence>